<keyword evidence="5" id="KW-0520">NAD</keyword>
<dbReference type="EMBL" id="AJ539543">
    <property type="protein sequence ID" value="CAD62455.1"/>
    <property type="molecule type" value="Genomic_DNA"/>
</dbReference>
<evidence type="ECO:0000256" key="4">
    <source>
        <dbReference type="ARBA" id="ARBA00023002"/>
    </source>
</evidence>
<reference evidence="7" key="1">
    <citation type="submission" date="2003-02" db="EMBL/GenBank/DDBJ databases">
        <title>Exploring the evolutionary history of the alcohol dehydrogenase gene duplication in species of the family Tephritidae.</title>
        <authorList>
            <person name="Goulielmos G.N."/>
            <person name="Loukas M."/>
            <person name="Bondinas G."/>
            <person name="Zouros E."/>
        </authorList>
    </citation>
    <scope>NUCLEOTIDE SEQUENCE</scope>
</reference>
<proteinExistence type="inferred from homology"/>
<dbReference type="SUPFAM" id="SSF51735">
    <property type="entry name" value="NAD(P)-binding Rossmann-fold domains"/>
    <property type="match status" value="1"/>
</dbReference>
<accession>Q70UP2</accession>
<organism evidence="7">
    <name type="scientific">Bactrocera tryoni</name>
    <name type="common">Queensland fruit fly</name>
    <name type="synonym">Tephritis tryoni</name>
    <dbReference type="NCBI Taxonomy" id="59916"/>
    <lineage>
        <taxon>Eukaryota</taxon>
        <taxon>Metazoa</taxon>
        <taxon>Ecdysozoa</taxon>
        <taxon>Arthropoda</taxon>
        <taxon>Hexapoda</taxon>
        <taxon>Insecta</taxon>
        <taxon>Pterygota</taxon>
        <taxon>Neoptera</taxon>
        <taxon>Endopterygota</taxon>
        <taxon>Diptera</taxon>
        <taxon>Brachycera</taxon>
        <taxon>Muscomorpha</taxon>
        <taxon>Tephritoidea</taxon>
        <taxon>Tephritidae</taxon>
        <taxon>Bactrocera</taxon>
        <taxon>Bactrocera</taxon>
    </lineage>
</organism>
<keyword evidence="4 7" id="KW-0560">Oxidoreductase</keyword>
<dbReference type="GO" id="GO:0005737">
    <property type="term" value="C:cytoplasm"/>
    <property type="evidence" value="ECO:0007669"/>
    <property type="project" value="TreeGrafter"/>
</dbReference>
<comment type="similarity">
    <text evidence="1 6">Belongs to the short-chain dehydrogenases/reductases (SDR) family.</text>
</comment>
<evidence type="ECO:0000256" key="6">
    <source>
        <dbReference type="RuleBase" id="RU000363"/>
    </source>
</evidence>
<evidence type="ECO:0000256" key="3">
    <source>
        <dbReference type="ARBA" id="ARBA00013190"/>
    </source>
</evidence>
<dbReference type="InterPro" id="IPR020904">
    <property type="entry name" value="Sc_DH/Rdtase_CS"/>
</dbReference>
<dbReference type="PRINTS" id="PR01169">
    <property type="entry name" value="CERATITISADH"/>
</dbReference>
<dbReference type="OrthoDB" id="417891at2759"/>
<dbReference type="PRINTS" id="PR01167">
    <property type="entry name" value="INSADHFAMILY"/>
</dbReference>
<dbReference type="PRINTS" id="PR00080">
    <property type="entry name" value="SDRFAMILY"/>
</dbReference>
<gene>
    <name evidence="7" type="primary">adh2</name>
</gene>
<dbReference type="PANTHER" id="PTHR44229:SF8">
    <property type="entry name" value="ALCOHOL DEHYDROGENASE-RELATED"/>
    <property type="match status" value="1"/>
</dbReference>
<evidence type="ECO:0000256" key="1">
    <source>
        <dbReference type="ARBA" id="ARBA00006484"/>
    </source>
</evidence>
<dbReference type="GO" id="GO:0004022">
    <property type="term" value="F:alcohol dehydrogenase (NAD+) activity"/>
    <property type="evidence" value="ECO:0007669"/>
    <property type="project" value="UniProtKB-EC"/>
</dbReference>
<dbReference type="CDD" id="cd05323">
    <property type="entry name" value="ADH_SDR_c_like"/>
    <property type="match status" value="1"/>
</dbReference>
<dbReference type="AlphaFoldDB" id="Q70UP2"/>
<evidence type="ECO:0000313" key="7">
    <source>
        <dbReference type="EMBL" id="CAD62455.1"/>
    </source>
</evidence>
<dbReference type="Pfam" id="PF00106">
    <property type="entry name" value="adh_short"/>
    <property type="match status" value="1"/>
</dbReference>
<dbReference type="InterPro" id="IPR002426">
    <property type="entry name" value="ADH_Ceratitis-type"/>
</dbReference>
<protein>
    <recommendedName>
        <fullName evidence="3">alcohol dehydrogenase</fullName>
        <ecNumber evidence="3">1.1.1.1</ecNumber>
    </recommendedName>
</protein>
<comment type="subunit">
    <text evidence="2">Homodimer.</text>
</comment>
<name>Q70UP2_BACRY</name>
<evidence type="ECO:0000256" key="5">
    <source>
        <dbReference type="ARBA" id="ARBA00023027"/>
    </source>
</evidence>
<dbReference type="InterPro" id="IPR002347">
    <property type="entry name" value="SDR_fam"/>
</dbReference>
<dbReference type="PANTHER" id="PTHR44229">
    <property type="entry name" value="15-HYDROXYPROSTAGLANDIN DEHYDROGENASE [NAD(+)]"/>
    <property type="match status" value="1"/>
</dbReference>
<dbReference type="PROSITE" id="PS00061">
    <property type="entry name" value="ADH_SHORT"/>
    <property type="match status" value="1"/>
</dbReference>
<evidence type="ECO:0000256" key="2">
    <source>
        <dbReference type="ARBA" id="ARBA00011738"/>
    </source>
</evidence>
<sequence length="259" mass="28030">MGLSGKNVVFVGGLGFIGYEACKQIMTKNVAQSFFVFDVLKNAENIKALQAINPKSKVYYTKFDITNKAAIKQALDDVIAKVQYIDVLVYSAGILTDPNVELTMNINLIGLINTTLEAIPLMDKNKNGRGGLIVNIASVLGLEPAPPTAVYCASKFGVMGFSRSIQDPYYYNHTGVAVATFCPGSTETPLKNNIATKYTFEYSKEIGQKLNNTKTQKPEACGAHLATVCETGENGGIYISNQGTLSKVTPTVCWQPTFN</sequence>
<dbReference type="FunFam" id="3.40.50.720:FF:000149">
    <property type="entry name" value="15-hydroxyprostaglandin dehydrogenase [NAD(+)]"/>
    <property type="match status" value="1"/>
</dbReference>
<dbReference type="EC" id="1.1.1.1" evidence="3"/>
<dbReference type="InterPro" id="IPR036291">
    <property type="entry name" value="NAD(P)-bd_dom_sf"/>
</dbReference>
<dbReference type="Gene3D" id="3.40.50.720">
    <property type="entry name" value="NAD(P)-binding Rossmann-like Domain"/>
    <property type="match status" value="1"/>
</dbReference>